<protein>
    <submittedName>
        <fullName evidence="1">Uncharacterized protein</fullName>
    </submittedName>
</protein>
<dbReference type="Proteomes" id="UP000178450">
    <property type="component" value="Unassembled WGS sequence"/>
</dbReference>
<proteinExistence type="predicted"/>
<sequence>MNIAKKYLQKVLDSYSIGKLEKVYPLDNFKFQKNKRYALVKLLKKTIGLKNATILYTQPYHTDIDHRLDKIFILFSL</sequence>
<gene>
    <name evidence="1" type="ORF">A2209_01035</name>
</gene>
<evidence type="ECO:0000313" key="1">
    <source>
        <dbReference type="EMBL" id="OGK66566.1"/>
    </source>
</evidence>
<name>A0A1F7KFD5_9BACT</name>
<dbReference type="EMBL" id="MGBG01000006">
    <property type="protein sequence ID" value="OGK66566.1"/>
    <property type="molecule type" value="Genomic_DNA"/>
</dbReference>
<dbReference type="AlphaFoldDB" id="A0A1F7KFD5"/>
<reference evidence="1 2" key="1">
    <citation type="journal article" date="2016" name="Nat. Commun.">
        <title>Thousands of microbial genomes shed light on interconnected biogeochemical processes in an aquifer system.</title>
        <authorList>
            <person name="Anantharaman K."/>
            <person name="Brown C.T."/>
            <person name="Hug L.A."/>
            <person name="Sharon I."/>
            <person name="Castelle C.J."/>
            <person name="Probst A.J."/>
            <person name="Thomas B.C."/>
            <person name="Singh A."/>
            <person name="Wilkins M.J."/>
            <person name="Karaoz U."/>
            <person name="Brodie E.L."/>
            <person name="Williams K.H."/>
            <person name="Hubbard S.S."/>
            <person name="Banfield J.F."/>
        </authorList>
    </citation>
    <scope>NUCLEOTIDE SEQUENCE [LARGE SCALE GENOMIC DNA]</scope>
</reference>
<comment type="caution">
    <text evidence="1">The sequence shown here is derived from an EMBL/GenBank/DDBJ whole genome shotgun (WGS) entry which is preliminary data.</text>
</comment>
<accession>A0A1F7KFD5</accession>
<evidence type="ECO:0000313" key="2">
    <source>
        <dbReference type="Proteomes" id="UP000178450"/>
    </source>
</evidence>
<organism evidence="1 2">
    <name type="scientific">Candidatus Roizmanbacteria bacterium RIFOXYA1_FULL_41_12</name>
    <dbReference type="NCBI Taxonomy" id="1802082"/>
    <lineage>
        <taxon>Bacteria</taxon>
        <taxon>Candidatus Roizmaniibacteriota</taxon>
    </lineage>
</organism>